<evidence type="ECO:0000256" key="8">
    <source>
        <dbReference type="ARBA" id="ARBA00022989"/>
    </source>
</evidence>
<dbReference type="RefSeq" id="WP_234996248.1">
    <property type="nucleotide sequence ID" value="NZ_FXWH01000001.1"/>
</dbReference>
<dbReference type="InterPro" id="IPR051621">
    <property type="entry name" value="T2SS_protein_J"/>
</dbReference>
<gene>
    <name evidence="11" type="ORF">SAMN06297229_0588</name>
</gene>
<dbReference type="GO" id="GO:0015627">
    <property type="term" value="C:type II protein secretion system complex"/>
    <property type="evidence" value="ECO:0007669"/>
    <property type="project" value="InterPro"/>
</dbReference>
<evidence type="ECO:0000313" key="12">
    <source>
        <dbReference type="Proteomes" id="UP000194450"/>
    </source>
</evidence>
<keyword evidence="12" id="KW-1185">Reference proteome</keyword>
<comment type="subcellular location">
    <subcellularLocation>
        <location evidence="1">Cell inner membrane</location>
        <topology evidence="1">Single-pass membrane protein</topology>
    </subcellularLocation>
</comment>
<keyword evidence="8 10" id="KW-1133">Transmembrane helix</keyword>
<feature type="transmembrane region" description="Helical" evidence="10">
    <location>
        <begin position="145"/>
        <end position="166"/>
    </location>
</feature>
<dbReference type="PROSITE" id="PS00409">
    <property type="entry name" value="PROKAR_NTER_METHYL"/>
    <property type="match status" value="1"/>
</dbReference>
<keyword evidence="5" id="KW-0488">Methylation</keyword>
<dbReference type="NCBIfam" id="TIGR02532">
    <property type="entry name" value="IV_pilin_GFxxxE"/>
    <property type="match status" value="1"/>
</dbReference>
<protein>
    <recommendedName>
        <fullName evidence="3">Type II secretion system protein J</fullName>
    </recommendedName>
</protein>
<dbReference type="Pfam" id="PF07963">
    <property type="entry name" value="N_methyl"/>
    <property type="match status" value="1"/>
</dbReference>
<evidence type="ECO:0000256" key="10">
    <source>
        <dbReference type="SAM" id="Phobius"/>
    </source>
</evidence>
<evidence type="ECO:0000256" key="5">
    <source>
        <dbReference type="ARBA" id="ARBA00022481"/>
    </source>
</evidence>
<dbReference type="InterPro" id="IPR010055">
    <property type="entry name" value="T2SS_protein-GspJ"/>
</dbReference>
<evidence type="ECO:0000256" key="3">
    <source>
        <dbReference type="ARBA" id="ARBA00021539"/>
    </source>
</evidence>
<dbReference type="InterPro" id="IPR012902">
    <property type="entry name" value="N_methyl_site"/>
</dbReference>
<dbReference type="Pfam" id="PF11612">
    <property type="entry name" value="T2SSJ"/>
    <property type="match status" value="1"/>
</dbReference>
<reference evidence="12" key="1">
    <citation type="submission" date="2017-04" db="EMBL/GenBank/DDBJ databases">
        <authorList>
            <person name="Varghese N."/>
            <person name="Submissions S."/>
        </authorList>
    </citation>
    <scope>NUCLEOTIDE SEQUENCE [LARGE SCALE GENOMIC DNA]</scope>
</reference>
<evidence type="ECO:0000256" key="1">
    <source>
        <dbReference type="ARBA" id="ARBA00004377"/>
    </source>
</evidence>
<evidence type="ECO:0000256" key="4">
    <source>
        <dbReference type="ARBA" id="ARBA00022475"/>
    </source>
</evidence>
<evidence type="ECO:0000256" key="6">
    <source>
        <dbReference type="ARBA" id="ARBA00022519"/>
    </source>
</evidence>
<evidence type="ECO:0000313" key="11">
    <source>
        <dbReference type="EMBL" id="SMQ61616.1"/>
    </source>
</evidence>
<accession>A0A1Y6EGN9</accession>
<dbReference type="InterPro" id="IPR045584">
    <property type="entry name" value="Pilin-like"/>
</dbReference>
<dbReference type="GO" id="GO:0005886">
    <property type="term" value="C:plasma membrane"/>
    <property type="evidence" value="ECO:0007669"/>
    <property type="project" value="UniProtKB-SubCell"/>
</dbReference>
<evidence type="ECO:0000256" key="9">
    <source>
        <dbReference type="ARBA" id="ARBA00023136"/>
    </source>
</evidence>
<keyword evidence="6" id="KW-0997">Cell inner membrane</keyword>
<organism evidence="11 12">
    <name type="scientific">Pseudidiomarina planktonica</name>
    <dbReference type="NCBI Taxonomy" id="1323738"/>
    <lineage>
        <taxon>Bacteria</taxon>
        <taxon>Pseudomonadati</taxon>
        <taxon>Pseudomonadota</taxon>
        <taxon>Gammaproteobacteria</taxon>
        <taxon>Alteromonadales</taxon>
        <taxon>Idiomarinaceae</taxon>
        <taxon>Pseudidiomarina</taxon>
    </lineage>
</organism>
<dbReference type="SUPFAM" id="SSF54523">
    <property type="entry name" value="Pili subunits"/>
    <property type="match status" value="1"/>
</dbReference>
<keyword evidence="4" id="KW-1003">Cell membrane</keyword>
<dbReference type="GO" id="GO:0015628">
    <property type="term" value="P:protein secretion by the type II secretion system"/>
    <property type="evidence" value="ECO:0007669"/>
    <property type="project" value="InterPro"/>
</dbReference>
<name>A0A1Y6EGN9_9GAMM</name>
<dbReference type="PANTHER" id="PTHR39583:SF2">
    <property type="entry name" value="TYPE II SECRETION SYSTEM PROTEIN J"/>
    <property type="match status" value="1"/>
</dbReference>
<dbReference type="AlphaFoldDB" id="A0A1Y6EGN9"/>
<dbReference type="Gene3D" id="3.10.610.10">
    <property type="entry name" value="GSPII I/J protein-like"/>
    <property type="match status" value="1"/>
</dbReference>
<keyword evidence="7 10" id="KW-0812">Transmembrane</keyword>
<dbReference type="Proteomes" id="UP000194450">
    <property type="component" value="Unassembled WGS sequence"/>
</dbReference>
<evidence type="ECO:0000256" key="7">
    <source>
        <dbReference type="ARBA" id="ARBA00022692"/>
    </source>
</evidence>
<dbReference type="Gene3D" id="2.10.70.20">
    <property type="entry name" value="gspk-gspi-gspj complex like domains"/>
    <property type="match status" value="1"/>
</dbReference>
<evidence type="ECO:0000256" key="2">
    <source>
        <dbReference type="ARBA" id="ARBA00011084"/>
    </source>
</evidence>
<proteinExistence type="inferred from homology"/>
<dbReference type="EMBL" id="FXWH01000001">
    <property type="protein sequence ID" value="SMQ61616.1"/>
    <property type="molecule type" value="Genomic_DNA"/>
</dbReference>
<comment type="similarity">
    <text evidence="2">Belongs to the GSP J family.</text>
</comment>
<dbReference type="PANTHER" id="PTHR39583">
    <property type="entry name" value="TYPE II SECRETION SYSTEM PROTEIN J-RELATED"/>
    <property type="match status" value="1"/>
</dbReference>
<keyword evidence="9 10" id="KW-0472">Membrane</keyword>
<dbReference type="NCBIfam" id="TIGR01711">
    <property type="entry name" value="gspJ"/>
    <property type="match status" value="1"/>
</dbReference>
<sequence>MLNYNERRVDVACGSTAGAIPQPTISRVATTNPVVSTTSPDVKRQATCANVVACGSTAGAIPQPTISCDATTNLVVSTTSPDVKRQATCANVVACGSTAGAIPQPTISCDATTNSVGSTTSPDVKRQATCATAAHSGRGQSGFTLVEVLVVMMIFAVIGMASYQVVDGMINTEQQSSARQSELEKLQYAMLIMERDIRQIVARPVRGAQGDDANMYLTTDRDLTNSDSGTLGFVRTGWQNPGDMFPRSALQPVVYRIYDDQLQRISYPYVDQVGADPNIQVVMQGVPELRFRFIADTTNTAPNWQDEWNRSGWLPLAIEMTMQTEDFGEIRRVFELNGGQFIEQDQQAEQEQ</sequence>